<dbReference type="GO" id="GO:0050869">
    <property type="term" value="P:negative regulation of B cell activation"/>
    <property type="evidence" value="ECO:0007669"/>
    <property type="project" value="TreeGrafter"/>
</dbReference>
<feature type="compositionally biased region" description="Pro residues" evidence="1">
    <location>
        <begin position="206"/>
        <end position="216"/>
    </location>
</feature>
<name>A0A5E4BLM7_MARMO</name>
<dbReference type="GO" id="GO:0042113">
    <property type="term" value="P:B cell activation"/>
    <property type="evidence" value="ECO:0007669"/>
    <property type="project" value="TreeGrafter"/>
</dbReference>
<reference evidence="2" key="1">
    <citation type="submission" date="2019-04" db="EMBL/GenBank/DDBJ databases">
        <authorList>
            <person name="Alioto T."/>
            <person name="Alioto T."/>
        </authorList>
    </citation>
    <scope>NUCLEOTIDE SEQUENCE [LARGE SCALE GENOMIC DNA]</scope>
</reference>
<feature type="compositionally biased region" description="Basic and acidic residues" evidence="1">
    <location>
        <begin position="349"/>
        <end position="362"/>
    </location>
</feature>
<organism evidence="2 3">
    <name type="scientific">Marmota monax</name>
    <name type="common">Woodchuck</name>
    <dbReference type="NCBI Taxonomy" id="9995"/>
    <lineage>
        <taxon>Eukaryota</taxon>
        <taxon>Metazoa</taxon>
        <taxon>Chordata</taxon>
        <taxon>Craniata</taxon>
        <taxon>Vertebrata</taxon>
        <taxon>Euteleostomi</taxon>
        <taxon>Mammalia</taxon>
        <taxon>Eutheria</taxon>
        <taxon>Euarchontoglires</taxon>
        <taxon>Glires</taxon>
        <taxon>Rodentia</taxon>
        <taxon>Sciuromorpha</taxon>
        <taxon>Sciuridae</taxon>
        <taxon>Xerinae</taxon>
        <taxon>Marmotini</taxon>
        <taxon>Marmota</taxon>
    </lineage>
</organism>
<feature type="region of interest" description="Disordered" evidence="1">
    <location>
        <begin position="1"/>
        <end position="182"/>
    </location>
</feature>
<evidence type="ECO:0000313" key="2">
    <source>
        <dbReference type="EMBL" id="VTJ70573.1"/>
    </source>
</evidence>
<feature type="compositionally biased region" description="Acidic residues" evidence="1">
    <location>
        <begin position="169"/>
        <end position="182"/>
    </location>
</feature>
<feature type="compositionally biased region" description="Polar residues" evidence="1">
    <location>
        <begin position="17"/>
        <end position="27"/>
    </location>
</feature>
<sequence length="372" mass="42001">MSRNNDQENDYEEDIFSFSTYSPSTQYPAWHHESRKTYRQSTDGAEAIEGTREEEEPESGTQERHSPSEAGSGSPEDQYDDLYVFIPGNDPESNSQEPLVCCRPPLPPPRPVSAAFQLEKPHFTLQTGRTAEGQVERSQNWSYPSARQEKRDEPKVEEEKKEDEKKQEEEDPYTFAEIDDNEYDQILANMSVKKRTGSRSFIINRPPAPTPRPTNVPPKEETTPYIAQVFQQKAARRQSDDEKFHGLPKKPVVLSNVEVNTNRAFVGSGNRTETGPVRADQDSPVALVTRQRERNAAIRIGYQHGRDLMSSESGGGENFINTSGDRNSWSPGREGESQTPESLSLCHRARGEEPGHRPRPEQAQRLTSVVVT</sequence>
<dbReference type="GO" id="GO:0051898">
    <property type="term" value="P:negative regulation of phosphatidylinositol 3-kinase/protein kinase B signal transduction"/>
    <property type="evidence" value="ECO:0007669"/>
    <property type="project" value="TreeGrafter"/>
</dbReference>
<accession>A0A5E4BLM7</accession>
<dbReference type="EMBL" id="CABDUW010000512">
    <property type="protein sequence ID" value="VTJ70573.1"/>
    <property type="molecule type" value="Genomic_DNA"/>
</dbReference>
<dbReference type="PANTHER" id="PTHR16267">
    <property type="entry name" value="BANK1/PIK3AP1 FAMILY MEMBER"/>
    <property type="match status" value="1"/>
</dbReference>
<dbReference type="PANTHER" id="PTHR16267:SF13">
    <property type="entry name" value="B-CELL SCAFFOLD PROTEIN WITH ANKYRIN REPEATS"/>
    <property type="match status" value="1"/>
</dbReference>
<protein>
    <submittedName>
        <fullName evidence="2">Uncharacterized protein</fullName>
    </submittedName>
</protein>
<keyword evidence="3" id="KW-1185">Reference proteome</keyword>
<feature type="compositionally biased region" description="Polar residues" evidence="1">
    <location>
        <begin position="319"/>
        <end position="330"/>
    </location>
</feature>
<dbReference type="GO" id="GO:0005102">
    <property type="term" value="F:signaling receptor binding"/>
    <property type="evidence" value="ECO:0007669"/>
    <property type="project" value="TreeGrafter"/>
</dbReference>
<dbReference type="InterPro" id="IPR052446">
    <property type="entry name" value="B-cell_PI3K-Signaling_Adptrs"/>
</dbReference>
<proteinExistence type="predicted"/>
<evidence type="ECO:0000256" key="1">
    <source>
        <dbReference type="SAM" id="MobiDB-lite"/>
    </source>
</evidence>
<dbReference type="Proteomes" id="UP000335636">
    <property type="component" value="Unassembled WGS sequence"/>
</dbReference>
<evidence type="ECO:0000313" key="3">
    <source>
        <dbReference type="Proteomes" id="UP000335636"/>
    </source>
</evidence>
<gene>
    <name evidence="2" type="ORF">MONAX_5E007586</name>
</gene>
<dbReference type="GO" id="GO:1990782">
    <property type="term" value="F:protein tyrosine kinase binding"/>
    <property type="evidence" value="ECO:0007669"/>
    <property type="project" value="TreeGrafter"/>
</dbReference>
<comment type="caution">
    <text evidence="2">The sequence shown here is derived from an EMBL/GenBank/DDBJ whole genome shotgun (WGS) entry which is preliminary data.</text>
</comment>
<feature type="compositionally biased region" description="Polar residues" evidence="1">
    <location>
        <begin position="136"/>
        <end position="145"/>
    </location>
</feature>
<feature type="compositionally biased region" description="Basic and acidic residues" evidence="1">
    <location>
        <begin position="147"/>
        <end position="168"/>
    </location>
</feature>
<feature type="region of interest" description="Disordered" evidence="1">
    <location>
        <begin position="307"/>
        <end position="372"/>
    </location>
</feature>
<feature type="region of interest" description="Disordered" evidence="1">
    <location>
        <begin position="194"/>
        <end position="221"/>
    </location>
</feature>
<dbReference type="AlphaFoldDB" id="A0A5E4BLM7"/>